<feature type="compositionally biased region" description="Polar residues" evidence="9">
    <location>
        <begin position="1"/>
        <end position="20"/>
    </location>
</feature>
<keyword evidence="3" id="KW-0808">Transferase</keyword>
<evidence type="ECO:0000256" key="1">
    <source>
        <dbReference type="ARBA" id="ARBA00012513"/>
    </source>
</evidence>
<keyword evidence="5" id="KW-0418">Kinase</keyword>
<dbReference type="Pfam" id="PF01163">
    <property type="entry name" value="RIO1"/>
    <property type="match status" value="1"/>
</dbReference>
<dbReference type="Gene3D" id="1.10.510.10">
    <property type="entry name" value="Transferase(Phosphotransferase) domain 1"/>
    <property type="match status" value="1"/>
</dbReference>
<evidence type="ECO:0000259" key="10">
    <source>
        <dbReference type="SMART" id="SM00090"/>
    </source>
</evidence>
<feature type="region of interest" description="Disordered" evidence="9">
    <location>
        <begin position="70"/>
        <end position="104"/>
    </location>
</feature>
<keyword evidence="6" id="KW-0067">ATP-binding</keyword>
<dbReference type="GO" id="GO:0004674">
    <property type="term" value="F:protein serine/threonine kinase activity"/>
    <property type="evidence" value="ECO:0007669"/>
    <property type="project" value="UniProtKB-KW"/>
</dbReference>
<dbReference type="GO" id="GO:0005524">
    <property type="term" value="F:ATP binding"/>
    <property type="evidence" value="ECO:0007669"/>
    <property type="project" value="UniProtKB-KW"/>
</dbReference>
<feature type="compositionally biased region" description="Low complexity" evidence="9">
    <location>
        <begin position="255"/>
        <end position="265"/>
    </location>
</feature>
<evidence type="ECO:0000256" key="8">
    <source>
        <dbReference type="ARBA" id="ARBA00048679"/>
    </source>
</evidence>
<dbReference type="InterPro" id="IPR018934">
    <property type="entry name" value="RIO_dom"/>
</dbReference>
<proteinExistence type="predicted"/>
<keyword evidence="11" id="KW-1185">Reference proteome</keyword>
<accession>A0A1I8ISG3</accession>
<comment type="catalytic activity">
    <reaction evidence="8">
        <text>L-seryl-[protein] + ATP = O-phospho-L-seryl-[protein] + ADP + H(+)</text>
        <dbReference type="Rhea" id="RHEA:17989"/>
        <dbReference type="Rhea" id="RHEA-COMP:9863"/>
        <dbReference type="Rhea" id="RHEA-COMP:11604"/>
        <dbReference type="ChEBI" id="CHEBI:15378"/>
        <dbReference type="ChEBI" id="CHEBI:29999"/>
        <dbReference type="ChEBI" id="CHEBI:30616"/>
        <dbReference type="ChEBI" id="CHEBI:83421"/>
        <dbReference type="ChEBI" id="CHEBI:456216"/>
        <dbReference type="EC" id="2.7.11.1"/>
    </reaction>
</comment>
<evidence type="ECO:0000256" key="3">
    <source>
        <dbReference type="ARBA" id="ARBA00022679"/>
    </source>
</evidence>
<dbReference type="PANTHER" id="PTHR45723">
    <property type="entry name" value="SERINE/THREONINE-PROTEIN KINASE RIO1"/>
    <property type="match status" value="1"/>
</dbReference>
<protein>
    <recommendedName>
        <fullName evidence="1">non-specific serine/threonine protein kinase</fullName>
        <ecNumber evidence="1">2.7.11.1</ecNumber>
    </recommendedName>
</protein>
<reference evidence="12" key="1">
    <citation type="submission" date="2016-11" db="UniProtKB">
        <authorList>
            <consortium name="WormBaseParasite"/>
        </authorList>
    </citation>
    <scope>IDENTIFICATION</scope>
</reference>
<feature type="compositionally biased region" description="Basic and acidic residues" evidence="9">
    <location>
        <begin position="81"/>
        <end position="92"/>
    </location>
</feature>
<keyword evidence="2" id="KW-0723">Serine/threonine-protein kinase</keyword>
<dbReference type="InterPro" id="IPR000687">
    <property type="entry name" value="RIO_kinase"/>
</dbReference>
<dbReference type="AlphaFoldDB" id="A0A1I8ISG3"/>
<dbReference type="WBParaSite" id="maker-uti_cns_0015721-snap-gene-0.2-mRNA-1">
    <property type="protein sequence ID" value="maker-uti_cns_0015721-snap-gene-0.2-mRNA-1"/>
    <property type="gene ID" value="maker-uti_cns_0015721-snap-gene-0.2"/>
</dbReference>
<feature type="region of interest" description="Disordered" evidence="9">
    <location>
        <begin position="243"/>
        <end position="272"/>
    </location>
</feature>
<feature type="region of interest" description="Disordered" evidence="9">
    <location>
        <begin position="1"/>
        <end position="55"/>
    </location>
</feature>
<evidence type="ECO:0000256" key="5">
    <source>
        <dbReference type="ARBA" id="ARBA00022777"/>
    </source>
</evidence>
<feature type="compositionally biased region" description="Basic and acidic residues" evidence="9">
    <location>
        <begin position="243"/>
        <end position="254"/>
    </location>
</feature>
<feature type="domain" description="RIO kinase" evidence="10">
    <location>
        <begin position="262"/>
        <end position="514"/>
    </location>
</feature>
<feature type="region of interest" description="Disordered" evidence="9">
    <location>
        <begin position="523"/>
        <end position="559"/>
    </location>
</feature>
<keyword evidence="4" id="KW-0547">Nucleotide-binding</keyword>
<organism evidence="11 12">
    <name type="scientific">Macrostomum lignano</name>
    <dbReference type="NCBI Taxonomy" id="282301"/>
    <lineage>
        <taxon>Eukaryota</taxon>
        <taxon>Metazoa</taxon>
        <taxon>Spiralia</taxon>
        <taxon>Lophotrochozoa</taxon>
        <taxon>Platyhelminthes</taxon>
        <taxon>Rhabditophora</taxon>
        <taxon>Macrostomorpha</taxon>
        <taxon>Macrostomida</taxon>
        <taxon>Macrostomidae</taxon>
        <taxon>Macrostomum</taxon>
    </lineage>
</organism>
<feature type="compositionally biased region" description="Low complexity" evidence="9">
    <location>
        <begin position="27"/>
        <end position="36"/>
    </location>
</feature>
<dbReference type="InterPro" id="IPR051272">
    <property type="entry name" value="RIO-type_Ser/Thr_kinase"/>
</dbReference>
<evidence type="ECO:0000256" key="2">
    <source>
        <dbReference type="ARBA" id="ARBA00022527"/>
    </source>
</evidence>
<dbReference type="Proteomes" id="UP000095280">
    <property type="component" value="Unplaced"/>
</dbReference>
<evidence type="ECO:0000256" key="4">
    <source>
        <dbReference type="ARBA" id="ARBA00022741"/>
    </source>
</evidence>
<dbReference type="Gene3D" id="3.30.200.20">
    <property type="entry name" value="Phosphorylase Kinase, domain 1"/>
    <property type="match status" value="1"/>
</dbReference>
<name>A0A1I8ISG3_9PLAT</name>
<evidence type="ECO:0000313" key="12">
    <source>
        <dbReference type="WBParaSite" id="maker-uti_cns_0015721-snap-gene-0.2-mRNA-1"/>
    </source>
</evidence>
<feature type="region of interest" description="Disordered" evidence="9">
    <location>
        <begin position="141"/>
        <end position="189"/>
    </location>
</feature>
<sequence>AGPATFQQNSSQATPESSGKSPPPPVASWAAVARPPTSGLASVMSEQLADHEREQQLRQDLRLAAKLQALAPVEVQSGNGEESRLAKDEHEVASSSPAGQGGESDSDFVLALMLQQEFDREFDRQVRLSEAKLNGNQKVRVTLSNHLRRDTTGAPASDSEEDPAATTVEPPLLPPGPARSFNSRGVSGRGADLLTKHDAEICGRRNAERMAGFGHAGFRTGDTDGLQLDNRVYNSLKVHAAQEERRSAARRQRDSQQQLSQQEQLEQQRRQQLDERTRRLLQRLVTIRRLAEVGEVLKVGDQSLLIHARCDSNSRCKGGRPMPPDVVVKVFRRLSRSRLSSAAAAAATSAESQLEAPCSPRGSPRARCLRELRGLRRLRRAGVASPAPLMLRRHLLLTELVGADGVAAPSLADCLEGGLLSEADWMKAWELTVTALRSTLRQARLVHGNLDGRHLLWWRGSVWLTGLSRWTDRGHPRAGELLLRDCRAVCGFFERARPGLPGLLEAADLAELLGAGEAAGDAAAATAEAAAADEESGEEDEDDDDDAEESGDEAGDLLD</sequence>
<evidence type="ECO:0000313" key="11">
    <source>
        <dbReference type="Proteomes" id="UP000095280"/>
    </source>
</evidence>
<comment type="catalytic activity">
    <reaction evidence="7">
        <text>L-threonyl-[protein] + ATP = O-phospho-L-threonyl-[protein] + ADP + H(+)</text>
        <dbReference type="Rhea" id="RHEA:46608"/>
        <dbReference type="Rhea" id="RHEA-COMP:11060"/>
        <dbReference type="Rhea" id="RHEA-COMP:11605"/>
        <dbReference type="ChEBI" id="CHEBI:15378"/>
        <dbReference type="ChEBI" id="CHEBI:30013"/>
        <dbReference type="ChEBI" id="CHEBI:30616"/>
        <dbReference type="ChEBI" id="CHEBI:61977"/>
        <dbReference type="ChEBI" id="CHEBI:456216"/>
        <dbReference type="EC" id="2.7.11.1"/>
    </reaction>
</comment>
<feature type="compositionally biased region" description="Acidic residues" evidence="9">
    <location>
        <begin position="531"/>
        <end position="559"/>
    </location>
</feature>
<evidence type="ECO:0000256" key="9">
    <source>
        <dbReference type="SAM" id="MobiDB-lite"/>
    </source>
</evidence>
<dbReference type="EC" id="2.7.11.1" evidence="1"/>
<evidence type="ECO:0000256" key="7">
    <source>
        <dbReference type="ARBA" id="ARBA00047899"/>
    </source>
</evidence>
<evidence type="ECO:0000256" key="6">
    <source>
        <dbReference type="ARBA" id="ARBA00022840"/>
    </source>
</evidence>
<dbReference type="SMART" id="SM00090">
    <property type="entry name" value="RIO"/>
    <property type="match status" value="1"/>
</dbReference>